<dbReference type="RefSeq" id="WP_307490216.1">
    <property type="nucleotide sequence ID" value="NZ_JAUSVB010000001.1"/>
</dbReference>
<comment type="caution">
    <text evidence="2">The sequence shown here is derived from an EMBL/GenBank/DDBJ whole genome shotgun (WGS) entry which is preliminary data.</text>
</comment>
<dbReference type="InterPro" id="IPR035959">
    <property type="entry name" value="RutC-like_sf"/>
</dbReference>
<dbReference type="PANTHER" id="PTHR11803">
    <property type="entry name" value="2-IMINOBUTANOATE/2-IMINOPROPANOATE DEAMINASE RIDA"/>
    <property type="match status" value="1"/>
</dbReference>
<protein>
    <submittedName>
        <fullName evidence="2">2-iminobutanoate/2-iminopropanoate deaminase</fullName>
        <ecNumber evidence="2">3.5.99.10</ecNumber>
    </submittedName>
</protein>
<accession>A0ABU0EBI2</accession>
<organism evidence="2 3">
    <name type="scientific">Cellulomonas humilata</name>
    <dbReference type="NCBI Taxonomy" id="144055"/>
    <lineage>
        <taxon>Bacteria</taxon>
        <taxon>Bacillati</taxon>
        <taxon>Actinomycetota</taxon>
        <taxon>Actinomycetes</taxon>
        <taxon>Micrococcales</taxon>
        <taxon>Cellulomonadaceae</taxon>
        <taxon>Cellulomonas</taxon>
    </lineage>
</organism>
<dbReference type="NCBIfam" id="TIGR00004">
    <property type="entry name" value="Rid family detoxifying hydrolase"/>
    <property type="match status" value="1"/>
</dbReference>
<evidence type="ECO:0000313" key="2">
    <source>
        <dbReference type="EMBL" id="MDQ0372629.1"/>
    </source>
</evidence>
<keyword evidence="2" id="KW-0378">Hydrolase</keyword>
<dbReference type="CDD" id="cd00448">
    <property type="entry name" value="YjgF_YER057c_UK114_family"/>
    <property type="match status" value="1"/>
</dbReference>
<sequence length="131" mass="13410">MNRQAVHTDHAPAALGPYSQAIVAGGFVFVSGTAGIDPVTGAVADGIEAQTERALRNIAATLEAAGSSMEHLVKTTIFYADVADFAALNAVYARHMPTPPPARSAPANVVLPRGLLVSIEAVALVPVVPEA</sequence>
<dbReference type="PANTHER" id="PTHR11803:SF39">
    <property type="entry name" value="2-IMINOBUTANOATE_2-IMINOPROPANOATE DEAMINASE"/>
    <property type="match status" value="1"/>
</dbReference>
<name>A0ABU0EBI2_9CELL</name>
<dbReference type="EC" id="3.5.99.10" evidence="2"/>
<dbReference type="InterPro" id="IPR006056">
    <property type="entry name" value="RidA"/>
</dbReference>
<dbReference type="Proteomes" id="UP001239626">
    <property type="component" value="Unassembled WGS sequence"/>
</dbReference>
<reference evidence="2 3" key="1">
    <citation type="submission" date="2023-07" db="EMBL/GenBank/DDBJ databases">
        <title>Sorghum-associated microbial communities from plants grown in Nebraska, USA.</title>
        <authorList>
            <person name="Schachtman D."/>
        </authorList>
    </citation>
    <scope>NUCLEOTIDE SEQUENCE [LARGE SCALE GENOMIC DNA]</scope>
    <source>
        <strain evidence="2 3">BE332</strain>
    </source>
</reference>
<proteinExistence type="inferred from homology"/>
<comment type="similarity">
    <text evidence="1">Belongs to the RutC family.</text>
</comment>
<evidence type="ECO:0000256" key="1">
    <source>
        <dbReference type="ARBA" id="ARBA00010552"/>
    </source>
</evidence>
<gene>
    <name evidence="2" type="ORF">J2X26_000926</name>
</gene>
<evidence type="ECO:0000313" key="3">
    <source>
        <dbReference type="Proteomes" id="UP001239626"/>
    </source>
</evidence>
<dbReference type="EMBL" id="JAUSVB010000001">
    <property type="protein sequence ID" value="MDQ0372629.1"/>
    <property type="molecule type" value="Genomic_DNA"/>
</dbReference>
<keyword evidence="3" id="KW-1185">Reference proteome</keyword>
<dbReference type="Gene3D" id="3.30.1330.40">
    <property type="entry name" value="RutC-like"/>
    <property type="match status" value="1"/>
</dbReference>
<dbReference type="InterPro" id="IPR006175">
    <property type="entry name" value="YjgF/YER057c/UK114"/>
</dbReference>
<dbReference type="Pfam" id="PF01042">
    <property type="entry name" value="Ribonuc_L-PSP"/>
    <property type="match status" value="1"/>
</dbReference>
<dbReference type="SUPFAM" id="SSF55298">
    <property type="entry name" value="YjgF-like"/>
    <property type="match status" value="1"/>
</dbReference>
<dbReference type="GO" id="GO:0120241">
    <property type="term" value="F:2-iminobutanoate/2-iminopropanoate deaminase"/>
    <property type="evidence" value="ECO:0007669"/>
    <property type="project" value="UniProtKB-EC"/>
</dbReference>